<reference evidence="1" key="1">
    <citation type="submission" date="2022-07" db="EMBL/GenBank/DDBJ databases">
        <title>Genome Sequence of Leucocoprinus birnbaumii.</title>
        <authorList>
            <person name="Buettner E."/>
        </authorList>
    </citation>
    <scope>NUCLEOTIDE SEQUENCE</scope>
    <source>
        <strain evidence="1">VT141</strain>
    </source>
</reference>
<dbReference type="Proteomes" id="UP001213000">
    <property type="component" value="Unassembled WGS sequence"/>
</dbReference>
<dbReference type="AlphaFoldDB" id="A0AAD5VQP2"/>
<accession>A0AAD5VQP2</accession>
<keyword evidence="2" id="KW-1185">Reference proteome</keyword>
<sequence length="493" mass="55563">MSPHRLATIRRYKVSNDVLILILENMDPDTLYLTCKVFRRVYVLTMEFLPLRYKYELAVTGMKSGVISNRGPPFPARFNLLLSYRTDWPTINWGHEQRAQLSLQGNFDITDGFIHFVAPHGVELMELPSCRTGKPPSQTRHVRIPTAPRVECAALDSAQTLIVTGHVLASPNQIDVLLKIRDMWTFNKHKESASDHYSFVASSVPGAMLSSIRVVICGDKLLAHLEYGGTSSRTEQLLINWKTLHAARLVKQDILFLDQDHILAVEKINDMPSLFIYNVKNVQQPVPKRQFQLPDAWKNSAITFHKNDAPRTDPPRSSTALFYSDPARRVLMLSARPSAHSKPVNWMIFPERLLASPWLRGANVAWNDWCQYVIVRNTASTHLVGSPAIVGSRILYLDQDPSGTKMRINTINFAPHSDAAETSQAMWDFVGKYTPLVPTEAKREISAVGRDGTRLHDIRATEDNIVLLYENNHGHMPIKILTFGAPSGSSSPR</sequence>
<organism evidence="1 2">
    <name type="scientific">Leucocoprinus birnbaumii</name>
    <dbReference type="NCBI Taxonomy" id="56174"/>
    <lineage>
        <taxon>Eukaryota</taxon>
        <taxon>Fungi</taxon>
        <taxon>Dikarya</taxon>
        <taxon>Basidiomycota</taxon>
        <taxon>Agaricomycotina</taxon>
        <taxon>Agaricomycetes</taxon>
        <taxon>Agaricomycetidae</taxon>
        <taxon>Agaricales</taxon>
        <taxon>Agaricineae</taxon>
        <taxon>Agaricaceae</taxon>
        <taxon>Leucocoprinus</taxon>
    </lineage>
</organism>
<name>A0AAD5VQP2_9AGAR</name>
<evidence type="ECO:0000313" key="1">
    <source>
        <dbReference type="EMBL" id="KAJ3566056.1"/>
    </source>
</evidence>
<protein>
    <submittedName>
        <fullName evidence="1">Uncharacterized protein</fullName>
    </submittedName>
</protein>
<dbReference type="EMBL" id="JANIEX010000516">
    <property type="protein sequence ID" value="KAJ3566056.1"/>
    <property type="molecule type" value="Genomic_DNA"/>
</dbReference>
<gene>
    <name evidence="1" type="ORF">NP233_g7240</name>
</gene>
<comment type="caution">
    <text evidence="1">The sequence shown here is derived from an EMBL/GenBank/DDBJ whole genome shotgun (WGS) entry which is preliminary data.</text>
</comment>
<evidence type="ECO:0000313" key="2">
    <source>
        <dbReference type="Proteomes" id="UP001213000"/>
    </source>
</evidence>
<proteinExistence type="predicted"/>